<keyword evidence="4" id="KW-0274">FAD</keyword>
<proteinExistence type="inferred from homology"/>
<organism evidence="7 8">
    <name type="scientific">Pseudozyma antarctica</name>
    <name type="common">Yeast</name>
    <name type="synonym">Candida antarctica</name>
    <dbReference type="NCBI Taxonomy" id="84753"/>
    <lineage>
        <taxon>Eukaryota</taxon>
        <taxon>Fungi</taxon>
        <taxon>Dikarya</taxon>
        <taxon>Basidiomycota</taxon>
        <taxon>Ustilaginomycotina</taxon>
        <taxon>Ustilaginomycetes</taxon>
        <taxon>Ustilaginales</taxon>
        <taxon>Ustilaginaceae</taxon>
        <taxon>Moesziomyces</taxon>
    </lineage>
</organism>
<evidence type="ECO:0000256" key="5">
    <source>
        <dbReference type="ARBA" id="ARBA00054993"/>
    </source>
</evidence>
<dbReference type="SMART" id="SM01228">
    <property type="entry name" value="GIDA_assoc_3"/>
    <property type="match status" value="1"/>
</dbReference>
<keyword evidence="8" id="KW-1185">Reference proteome</keyword>
<comment type="similarity">
    <text evidence="2">Belongs to the MnmG family.</text>
</comment>
<dbReference type="InterPro" id="IPR049312">
    <property type="entry name" value="GIDA_C_N"/>
</dbReference>
<dbReference type="PANTHER" id="PTHR11806">
    <property type="entry name" value="GLUCOSE INHIBITED DIVISION PROTEIN A"/>
    <property type="match status" value="1"/>
</dbReference>
<dbReference type="RefSeq" id="XP_014655534.1">
    <property type="nucleotide sequence ID" value="XM_014800048.1"/>
</dbReference>
<feature type="domain" description="tRNA uridine 5-carboxymethylaminomethyl modification enzyme C-terminal subdomain" evidence="6">
    <location>
        <begin position="612"/>
        <end position="683"/>
    </location>
</feature>
<dbReference type="InterPro" id="IPR026904">
    <property type="entry name" value="MnmG_C"/>
</dbReference>
<keyword evidence="3" id="KW-0285">Flavoprotein</keyword>
<dbReference type="AlphaFoldDB" id="A0A081CHZ3"/>
<evidence type="ECO:0000256" key="4">
    <source>
        <dbReference type="ARBA" id="ARBA00022827"/>
    </source>
</evidence>
<dbReference type="FunFam" id="3.50.50.60:FF:000002">
    <property type="entry name" value="tRNA uridine 5-carboxymethylaminomethyl modification enzyme MnmG"/>
    <property type="match status" value="1"/>
</dbReference>
<gene>
    <name evidence="7" type="ORF">PAN0_012d4511</name>
</gene>
<dbReference type="SUPFAM" id="SSF51905">
    <property type="entry name" value="FAD/NAD(P)-binding domain"/>
    <property type="match status" value="1"/>
</dbReference>
<name>A0A081CHZ3_PSEA2</name>
<comment type="function">
    <text evidence="5">Component of the MSS1-MTO1 complex that catalyzes the 5-carboxymethylaminomethyluridine (cmnm(5)U) modification at the 34th wobble position (U34) of mitochondrial tRNAs.</text>
</comment>
<dbReference type="HOGENOM" id="CLU_007831_2_2_1"/>
<dbReference type="Pfam" id="PF01134">
    <property type="entry name" value="GIDA"/>
    <property type="match status" value="1"/>
</dbReference>
<dbReference type="GO" id="GO:0002098">
    <property type="term" value="P:tRNA wobble uridine modification"/>
    <property type="evidence" value="ECO:0007669"/>
    <property type="project" value="InterPro"/>
</dbReference>
<dbReference type="InterPro" id="IPR036188">
    <property type="entry name" value="FAD/NAD-bd_sf"/>
</dbReference>
<evidence type="ECO:0000313" key="8">
    <source>
        <dbReference type="Proteomes" id="UP000053758"/>
    </source>
</evidence>
<dbReference type="InterPro" id="IPR002218">
    <property type="entry name" value="MnmG-rel"/>
</dbReference>
<dbReference type="Gene3D" id="1.10.150.570">
    <property type="entry name" value="GidA associated domain, C-terminal subdomain"/>
    <property type="match status" value="1"/>
</dbReference>
<sequence length="697" mass="75601">MLLRTTGRLATDAATFGGRASAWRRTLATACDQAGPSRSDMHFDVVVVGAGHAGIEAATGSARTGARTLLVTTSKASIGELSCNPSLGGVGKGTLVREVDALGGLCGVVGDKAGIQYRMLNRSKGPAVHGPRAQIDRTLYRKHMQSAVDGYPNLTIHEAKVHGLQLDWTHNSTQDQPRAVVRGITTDDGDRISCSQVVLATGTFLSAYIHLGLESRPAGRMLPLPSRSDDPASDGLSQSLARAGFQLGRLKTGTPARIAASSVRLGAPWQEGVEVDSRFEVVTGDVRPAAFSFLHDAPDMDPGAQVACWGTRTVDATHELVRQNLDQSIHIKETVRGPRYCPSIESKVIRFADKDSHPVWLEPEGRPGTADGGILYPNGLSCTLPADLQEAMLRTIPGLEEAVMIRPGYGVEYDHVDPRELRHSLETKRITGLWMAGQINGTTGYEEAAAQGCIAGLNAGFKATGRSVLQVGRSDGYVGTMIDDLVMQGVEEPYRMFSSRSEYRMTLRADNADSRLTPLLHAAHAGAVSDARWRRFCTMQADMEYAMELLKGKRMSAHAWIKAGFHCSSDSHERSGLDMLRQPRLGIRDLVPIISELKGLGETALDRVEIEARYMPHLERQAQEIEAFNTETQLRFPDGFNFGSVPGLNSQLREKLQLLQPTSLAALKSIPGCTPANYATLWRYAVQNEANAQRATV</sequence>
<evidence type="ECO:0000259" key="6">
    <source>
        <dbReference type="SMART" id="SM01228"/>
    </source>
</evidence>
<dbReference type="InterPro" id="IPR020595">
    <property type="entry name" value="MnmG-rel_CS"/>
</dbReference>
<dbReference type="GeneID" id="26305376"/>
<dbReference type="GO" id="GO:0030488">
    <property type="term" value="P:tRNA methylation"/>
    <property type="evidence" value="ECO:0007669"/>
    <property type="project" value="TreeGrafter"/>
</dbReference>
<dbReference type="NCBIfam" id="TIGR00136">
    <property type="entry name" value="mnmG_gidA"/>
    <property type="match status" value="1"/>
</dbReference>
<dbReference type="Pfam" id="PF21680">
    <property type="entry name" value="GIDA_C_1st"/>
    <property type="match status" value="1"/>
</dbReference>
<evidence type="ECO:0000256" key="3">
    <source>
        <dbReference type="ARBA" id="ARBA00022630"/>
    </source>
</evidence>
<protein>
    <submittedName>
        <fullName evidence="7">Glucose-inhibited division protein A subfamily</fullName>
    </submittedName>
</protein>
<dbReference type="PROSITE" id="PS01280">
    <property type="entry name" value="GIDA_1"/>
    <property type="match status" value="1"/>
</dbReference>
<dbReference type="PANTHER" id="PTHR11806:SF0">
    <property type="entry name" value="PROTEIN MTO1 HOMOLOG, MITOCHONDRIAL"/>
    <property type="match status" value="1"/>
</dbReference>
<dbReference type="InterPro" id="IPR047001">
    <property type="entry name" value="MnmG_C_subdom"/>
</dbReference>
<dbReference type="EMBL" id="DF830079">
    <property type="protein sequence ID" value="GAK66289.1"/>
    <property type="molecule type" value="Genomic_DNA"/>
</dbReference>
<dbReference type="Pfam" id="PF13932">
    <property type="entry name" value="SAM_GIDA_C"/>
    <property type="match status" value="1"/>
</dbReference>
<dbReference type="InterPro" id="IPR044920">
    <property type="entry name" value="MnmG_C_subdom_sf"/>
</dbReference>
<dbReference type="Proteomes" id="UP000053758">
    <property type="component" value="Unassembled WGS sequence"/>
</dbReference>
<dbReference type="GO" id="GO:0005737">
    <property type="term" value="C:cytoplasm"/>
    <property type="evidence" value="ECO:0007669"/>
    <property type="project" value="UniProtKB-ARBA"/>
</dbReference>
<evidence type="ECO:0000313" key="7">
    <source>
        <dbReference type="EMBL" id="GAK66289.1"/>
    </source>
</evidence>
<dbReference type="GO" id="GO:0050660">
    <property type="term" value="F:flavin adenine dinucleotide binding"/>
    <property type="evidence" value="ECO:0007669"/>
    <property type="project" value="InterPro"/>
</dbReference>
<dbReference type="Gene3D" id="3.50.50.60">
    <property type="entry name" value="FAD/NAD(P)-binding domain"/>
    <property type="match status" value="2"/>
</dbReference>
<dbReference type="InterPro" id="IPR004416">
    <property type="entry name" value="MnmG"/>
</dbReference>
<evidence type="ECO:0000256" key="1">
    <source>
        <dbReference type="ARBA" id="ARBA00001974"/>
    </source>
</evidence>
<accession>A0A081CHZ3</accession>
<dbReference type="InterPro" id="IPR040131">
    <property type="entry name" value="MnmG_N"/>
</dbReference>
<dbReference type="PRINTS" id="PR00411">
    <property type="entry name" value="PNDRDTASEI"/>
</dbReference>
<comment type="cofactor">
    <cofactor evidence="1">
        <name>FAD</name>
        <dbReference type="ChEBI" id="CHEBI:57692"/>
    </cofactor>
</comment>
<evidence type="ECO:0000256" key="2">
    <source>
        <dbReference type="ARBA" id="ARBA00007653"/>
    </source>
</evidence>
<reference evidence="8" key="1">
    <citation type="journal article" date="2014" name="Genome Announc.">
        <title>Draft Genome Sequence of the Yeast Pseudozyma antarctica Type Strain JCM10317, a Producer of the Glycolipid Biosurfactants, Mannosylerythritol Lipids.</title>
        <authorList>
            <person name="Saika A."/>
            <person name="Koike H."/>
            <person name="Hori T."/>
            <person name="Fukuoka T."/>
            <person name="Sato S."/>
            <person name="Habe H."/>
            <person name="Kitamoto D."/>
            <person name="Morita T."/>
        </authorList>
    </citation>
    <scope>NUCLEOTIDE SEQUENCE [LARGE SCALE GENOMIC DNA]</scope>
    <source>
        <strain evidence="8">JCM 10317</strain>
    </source>
</reference>